<gene>
    <name evidence="10" type="ORF">EDC28_103349</name>
</gene>
<dbReference type="Pfam" id="PF08239">
    <property type="entry name" value="SH3_3"/>
    <property type="match status" value="1"/>
</dbReference>
<feature type="chain" id="PRO_5018044553" evidence="8">
    <location>
        <begin position="20"/>
        <end position="188"/>
    </location>
</feature>
<dbReference type="STRING" id="584787.GCA_001247655_00068"/>
<dbReference type="InterPro" id="IPR003646">
    <property type="entry name" value="SH3-like_bac-type"/>
</dbReference>
<keyword evidence="11" id="KW-1185">Reference proteome</keyword>
<evidence type="ECO:0000256" key="3">
    <source>
        <dbReference type="ARBA" id="ARBA00022729"/>
    </source>
</evidence>
<dbReference type="RefSeq" id="WP_050657152.1">
    <property type="nucleotide sequence ID" value="NZ_JBLXAC010000001.1"/>
</dbReference>
<dbReference type="NCBIfam" id="TIGR04211">
    <property type="entry name" value="SH3_and_anchor"/>
    <property type="match status" value="1"/>
</dbReference>
<evidence type="ECO:0000313" key="11">
    <source>
        <dbReference type="Proteomes" id="UP000268033"/>
    </source>
</evidence>
<evidence type="ECO:0000313" key="10">
    <source>
        <dbReference type="EMBL" id="ROQ28755.1"/>
    </source>
</evidence>
<evidence type="ECO:0000259" key="9">
    <source>
        <dbReference type="PROSITE" id="PS51781"/>
    </source>
</evidence>
<keyword evidence="5 7" id="KW-0472">Membrane</keyword>
<keyword evidence="4 7" id="KW-1133">Transmembrane helix</keyword>
<feature type="coiled-coil region" evidence="6">
    <location>
        <begin position="110"/>
        <end position="151"/>
    </location>
</feature>
<feature type="signal peptide" evidence="8">
    <location>
        <begin position="1"/>
        <end position="19"/>
    </location>
</feature>
<evidence type="ECO:0000256" key="5">
    <source>
        <dbReference type="ARBA" id="ARBA00023136"/>
    </source>
</evidence>
<dbReference type="PROSITE" id="PS51781">
    <property type="entry name" value="SH3B"/>
    <property type="match status" value="1"/>
</dbReference>
<dbReference type="SMART" id="SM00287">
    <property type="entry name" value="SH3b"/>
    <property type="match status" value="1"/>
</dbReference>
<dbReference type="OrthoDB" id="9790951at2"/>
<evidence type="ECO:0000256" key="8">
    <source>
        <dbReference type="SAM" id="SignalP"/>
    </source>
</evidence>
<proteinExistence type="predicted"/>
<reference evidence="10 11" key="1">
    <citation type="submission" date="2018-11" db="EMBL/GenBank/DDBJ databases">
        <title>Genomic Encyclopedia of Type Strains, Phase IV (KMG-IV): sequencing the most valuable type-strain genomes for metagenomic binning, comparative biology and taxonomic classification.</title>
        <authorList>
            <person name="Goeker M."/>
        </authorList>
    </citation>
    <scope>NUCLEOTIDE SEQUENCE [LARGE SCALE GENOMIC DNA]</scope>
    <source>
        <strain evidence="10 11">DSM 21945</strain>
    </source>
</reference>
<evidence type="ECO:0000256" key="2">
    <source>
        <dbReference type="ARBA" id="ARBA00022692"/>
    </source>
</evidence>
<keyword evidence="6" id="KW-0175">Coiled coil</keyword>
<dbReference type="InterPro" id="IPR016476">
    <property type="entry name" value="SH3_dom_pro"/>
</dbReference>
<evidence type="ECO:0000256" key="4">
    <source>
        <dbReference type="ARBA" id="ARBA00022989"/>
    </source>
</evidence>
<keyword evidence="3 8" id="KW-0732">Signal</keyword>
<organism evidence="10 11">
    <name type="scientific">Gallaecimonas pentaromativorans</name>
    <dbReference type="NCBI Taxonomy" id="584787"/>
    <lineage>
        <taxon>Bacteria</taxon>
        <taxon>Pseudomonadati</taxon>
        <taxon>Pseudomonadota</taxon>
        <taxon>Gammaproteobacteria</taxon>
        <taxon>Enterobacterales</taxon>
        <taxon>Gallaecimonadaceae</taxon>
        <taxon>Gallaecimonas</taxon>
    </lineage>
</organism>
<comment type="subcellular location">
    <subcellularLocation>
        <location evidence="1">Membrane</location>
        <topology evidence="1">Single-pass membrane protein</topology>
    </subcellularLocation>
</comment>
<dbReference type="Gene3D" id="2.30.30.40">
    <property type="entry name" value="SH3 Domains"/>
    <property type="match status" value="1"/>
</dbReference>
<evidence type="ECO:0000256" key="1">
    <source>
        <dbReference type="ARBA" id="ARBA00004167"/>
    </source>
</evidence>
<dbReference type="SUPFAM" id="SSF58100">
    <property type="entry name" value="Bacterial hemolysins"/>
    <property type="match status" value="1"/>
</dbReference>
<protein>
    <submittedName>
        <fullName evidence="10">SH3 domain protein</fullName>
    </submittedName>
</protein>
<keyword evidence="2 7" id="KW-0812">Transmembrane</keyword>
<accession>A0A3N1PJD6</accession>
<feature type="transmembrane region" description="Helical" evidence="7">
    <location>
        <begin position="156"/>
        <end position="178"/>
    </location>
</feature>
<dbReference type="EMBL" id="RJUL01000003">
    <property type="protein sequence ID" value="ROQ28755.1"/>
    <property type="molecule type" value="Genomic_DNA"/>
</dbReference>
<dbReference type="AlphaFoldDB" id="A0A3N1PJD6"/>
<dbReference type="Proteomes" id="UP000268033">
    <property type="component" value="Unassembled WGS sequence"/>
</dbReference>
<evidence type="ECO:0000256" key="6">
    <source>
        <dbReference type="SAM" id="Coils"/>
    </source>
</evidence>
<sequence length="188" mass="20797">MLKRALLLLLVLTPGLSFADPAYVSEDVYIFLHSGPSRDYRIIGSINAGTELKVLDHSGDFTKVEDDQGRDGWVESQFVTTTPSFRVTIPKLQASLKAAQDKITELSSGHEALASTLDNLKQDKVQLTQQVQEQQATISQLQSQVKGMDQSNLMRWFMYGGGVAGAGLLLGLVLPHLVPRKKRKDMWV</sequence>
<feature type="domain" description="SH3b" evidence="9">
    <location>
        <begin position="19"/>
        <end position="83"/>
    </location>
</feature>
<dbReference type="GO" id="GO:0016020">
    <property type="term" value="C:membrane"/>
    <property type="evidence" value="ECO:0007669"/>
    <property type="project" value="UniProtKB-SubCell"/>
</dbReference>
<dbReference type="PIRSF" id="PIRSF006158">
    <property type="entry name" value="UCP006158_SH3"/>
    <property type="match status" value="1"/>
</dbReference>
<comment type="caution">
    <text evidence="10">The sequence shown here is derived from an EMBL/GenBank/DDBJ whole genome shotgun (WGS) entry which is preliminary data.</text>
</comment>
<name>A0A3N1PJD6_9GAMM</name>
<evidence type="ECO:0000256" key="7">
    <source>
        <dbReference type="SAM" id="Phobius"/>
    </source>
</evidence>